<dbReference type="InterPro" id="IPR051589">
    <property type="entry name" value="Sialate-O-sulfotransferase"/>
</dbReference>
<dbReference type="EMBL" id="KI912110">
    <property type="protein sequence ID" value="ETS85780.1"/>
    <property type="molecule type" value="Genomic_DNA"/>
</dbReference>
<dbReference type="PROSITE" id="PS51257">
    <property type="entry name" value="PROKAR_LIPOPROTEIN"/>
    <property type="match status" value="1"/>
</dbReference>
<keyword evidence="3" id="KW-0732">Signal</keyword>
<dbReference type="eggNOG" id="KOG4157">
    <property type="taxonomic scope" value="Eukaryota"/>
</dbReference>
<evidence type="ECO:0000259" key="4">
    <source>
        <dbReference type="PROSITE" id="PS51212"/>
    </source>
</evidence>
<feature type="chain" id="PRO_5004834629" description="WSC domain-containing protein" evidence="3">
    <location>
        <begin position="24"/>
        <end position="617"/>
    </location>
</feature>
<evidence type="ECO:0000256" key="2">
    <source>
        <dbReference type="SAM" id="MobiDB-lite"/>
    </source>
</evidence>
<accession>W3XID9</accession>
<dbReference type="AlphaFoldDB" id="W3XID9"/>
<dbReference type="Pfam" id="PF01822">
    <property type="entry name" value="WSC"/>
    <property type="match status" value="2"/>
</dbReference>
<organism evidence="5 6">
    <name type="scientific">Pestalotiopsis fici (strain W106-1 / CGMCC3.15140)</name>
    <dbReference type="NCBI Taxonomy" id="1229662"/>
    <lineage>
        <taxon>Eukaryota</taxon>
        <taxon>Fungi</taxon>
        <taxon>Dikarya</taxon>
        <taxon>Ascomycota</taxon>
        <taxon>Pezizomycotina</taxon>
        <taxon>Sordariomycetes</taxon>
        <taxon>Xylariomycetidae</taxon>
        <taxon>Amphisphaeriales</taxon>
        <taxon>Sporocadaceae</taxon>
        <taxon>Pestalotiopsis</taxon>
    </lineage>
</organism>
<dbReference type="PANTHER" id="PTHR45964:SF5">
    <property type="entry name" value="WSCD FAMILY MEMBER CG9164"/>
    <property type="match status" value="1"/>
</dbReference>
<dbReference type="OrthoDB" id="2019572at2759"/>
<keyword evidence="1" id="KW-0677">Repeat</keyword>
<dbReference type="RefSeq" id="XP_007830577.1">
    <property type="nucleotide sequence ID" value="XM_007832386.1"/>
</dbReference>
<dbReference type="OMA" id="VAECKGN"/>
<keyword evidence="6" id="KW-1185">Reference proteome</keyword>
<feature type="domain" description="WSC" evidence="4">
    <location>
        <begin position="37"/>
        <end position="131"/>
    </location>
</feature>
<gene>
    <name evidence="5" type="ORF">PFICI_03805</name>
</gene>
<dbReference type="HOGENOM" id="CLU_016905_1_0_1"/>
<protein>
    <recommendedName>
        <fullName evidence="4">WSC domain-containing protein</fullName>
    </recommendedName>
</protein>
<evidence type="ECO:0000313" key="5">
    <source>
        <dbReference type="EMBL" id="ETS85780.1"/>
    </source>
</evidence>
<dbReference type="SMART" id="SM00321">
    <property type="entry name" value="WSC"/>
    <property type="match status" value="2"/>
</dbReference>
<dbReference type="GeneID" id="19268818"/>
<evidence type="ECO:0000313" key="6">
    <source>
        <dbReference type="Proteomes" id="UP000030651"/>
    </source>
</evidence>
<evidence type="ECO:0000256" key="3">
    <source>
        <dbReference type="SAM" id="SignalP"/>
    </source>
</evidence>
<name>W3XID9_PESFW</name>
<proteinExistence type="predicted"/>
<dbReference type="InterPro" id="IPR002889">
    <property type="entry name" value="WSC_carb-bd"/>
</dbReference>
<feature type="domain" description="WSC" evidence="4">
    <location>
        <begin position="143"/>
        <end position="239"/>
    </location>
</feature>
<dbReference type="PANTHER" id="PTHR45964">
    <property type="entry name" value="WSCD FAMILY MEMBER CG9164"/>
    <property type="match status" value="1"/>
</dbReference>
<evidence type="ECO:0000256" key="1">
    <source>
        <dbReference type="ARBA" id="ARBA00022737"/>
    </source>
</evidence>
<dbReference type="KEGG" id="pfy:PFICI_03805"/>
<dbReference type="PROSITE" id="PS51212">
    <property type="entry name" value="WSC"/>
    <property type="match status" value="2"/>
</dbReference>
<sequence length="617" mass="64463">MATGFRSFAVILTALSCLPRGLAWYRELPTCLDEFQPFVPVGCFDNGEPGGQEALSMKTEISVTGMTTEICVAECKGNGFRYAGLAWYGNCYCGQTVDTAMVDSSQCSLPCDGNKTQACGGDTQVNIYQDPTFLPVNETTVDEYVALGCYTDGSSLGKALFYQQKMADTADVTTEACLGACLKGGFPFAGTEYAQECYCGVVLGNDTAQVDVAECAMPCTGNSSQICGGPDRLSLYVAKDLQSLEPCGYEPPANSSSTTTIISSTTSSSLVSSSTSTPASANATYSYSHVPSSSLSVPTSLFPTRSATLTTSVSSGVPSSAPSSAPSSVPSSKPSTTTTSTTSSAAICTATTITPPTCEYSCGKWCSSPLPDWSDGTGCLTAWSSCSLQVAACFAKAGWPDAMDCFSFLEWCADISTYCASKGGSKSDCFAKNPPKGGKPSTTSTSVYPCPTTTTSSVRSSSSTTTTTSSYPVPTPTGGCKQPTNSKYSYGDGAPVGGIALPVMTCNNLQSDYQSGNVFKLYTDSDSRKCASYPRSRCEAACSDACRAQYDDCQYTYAEGCRVNGSAGGKSYGGSVDRFTETYESASTRCTYQYLDCLDVNHGITGDGKCTKYGGGW</sequence>
<feature type="signal peptide" evidence="3">
    <location>
        <begin position="1"/>
        <end position="23"/>
    </location>
</feature>
<dbReference type="Proteomes" id="UP000030651">
    <property type="component" value="Unassembled WGS sequence"/>
</dbReference>
<reference evidence="6" key="1">
    <citation type="journal article" date="2015" name="BMC Genomics">
        <title>Genomic and transcriptomic analysis of the endophytic fungus Pestalotiopsis fici reveals its lifestyle and high potential for synthesis of natural products.</title>
        <authorList>
            <person name="Wang X."/>
            <person name="Zhang X."/>
            <person name="Liu L."/>
            <person name="Xiang M."/>
            <person name="Wang W."/>
            <person name="Sun X."/>
            <person name="Che Y."/>
            <person name="Guo L."/>
            <person name="Liu G."/>
            <person name="Guo L."/>
            <person name="Wang C."/>
            <person name="Yin W.B."/>
            <person name="Stadler M."/>
            <person name="Zhang X."/>
            <person name="Liu X."/>
        </authorList>
    </citation>
    <scope>NUCLEOTIDE SEQUENCE [LARGE SCALE GENOMIC DNA]</scope>
    <source>
        <strain evidence="6">W106-1 / CGMCC3.15140</strain>
    </source>
</reference>
<feature type="region of interest" description="Disordered" evidence="2">
    <location>
        <begin position="433"/>
        <end position="480"/>
    </location>
</feature>
<dbReference type="InParanoid" id="W3XID9"/>
<feature type="compositionally biased region" description="Low complexity" evidence="2">
    <location>
        <begin position="451"/>
        <end position="472"/>
    </location>
</feature>
<feature type="region of interest" description="Disordered" evidence="2">
    <location>
        <begin position="313"/>
        <end position="340"/>
    </location>
</feature>